<dbReference type="EMBL" id="CP111023">
    <property type="protein sequence ID" value="WAR21796.1"/>
    <property type="molecule type" value="Genomic_DNA"/>
</dbReference>
<sequence>MPRMCEIALPEVLVERLEELPGGMRSVLTKIEREFGLHTAVSHVGGRKYTIVGPNPDILELAEERESVVSGEIEGKRAVWRLQGDYASKAAHLFKPELEAINKLPGVHLNVSPLKLEISAGYEQTEKVRGEVESLELQIDALHEHRMSIKGSHAEIVRLRQFIQRKNKYDYTVIFVPDERHQSVTVYGRTEETVKRIVDEWAIASRSHGASPNRMLSVSPSFSYSTVGSYPQWRAEMKIPAGIVSKLERQRCGVASISADIEREFGLKLAVQTLIHRYVLRTPPKHGVLGQLQGKNAVWKFNGNYAKKVAHLFAKELKRISRIQTVNIKATPSRLAPVCLSVLCSVRVIEIVKAEIEKVVGQLHNLFEMHLDVPDDAEQVSRVKTTVLWYADSADVLIVYDERSRRVTAWGRNELPVRHAIGDLQHERKLAVREEPSTAEFWNMYRELFQTKIPEEIVEKLEELPDGIMSLITKMQQEYVVRPLYHREHHHLVLVSPSVEVLELAQETLGERYAALYDEENKVDNHHHSIHKRSDFGHGHSIIGHTSGGQRFAMLNTHNANGDDTVEDVDNKGDVNDFKRSVTETKLLETIEEREKEHGREGYKLPDIVAKQDRTQNAVPDHHNNSVDTILNRHYLTKRLASMRAISKSPTRILSRSTTGSWSRGLKGTRSKVAMITSDRPGLRSSLKSSNSNSTDNSKSKKVSFVG</sequence>
<accession>A0ABY7FLJ2</accession>
<feature type="compositionally biased region" description="Polar residues" evidence="1">
    <location>
        <begin position="649"/>
        <end position="662"/>
    </location>
</feature>
<proteinExistence type="predicted"/>
<evidence type="ECO:0000313" key="2">
    <source>
        <dbReference type="EMBL" id="WAR21796.1"/>
    </source>
</evidence>
<evidence type="ECO:0000313" key="3">
    <source>
        <dbReference type="Proteomes" id="UP001164746"/>
    </source>
</evidence>
<evidence type="ECO:0000256" key="1">
    <source>
        <dbReference type="SAM" id="MobiDB-lite"/>
    </source>
</evidence>
<feature type="compositionally biased region" description="Low complexity" evidence="1">
    <location>
        <begin position="685"/>
        <end position="697"/>
    </location>
</feature>
<reference evidence="2" key="1">
    <citation type="submission" date="2022-11" db="EMBL/GenBank/DDBJ databases">
        <title>Centuries of genome instability and evolution in soft-shell clam transmissible cancer (bioRxiv).</title>
        <authorList>
            <person name="Hart S.F.M."/>
            <person name="Yonemitsu M.A."/>
            <person name="Giersch R.M."/>
            <person name="Beal B.F."/>
            <person name="Arriagada G."/>
            <person name="Davis B.W."/>
            <person name="Ostrander E.A."/>
            <person name="Goff S.P."/>
            <person name="Metzger M.J."/>
        </authorList>
    </citation>
    <scope>NUCLEOTIDE SEQUENCE</scope>
    <source>
        <strain evidence="2">MELC-2E11</strain>
        <tissue evidence="2">Siphon/mantle</tissue>
    </source>
</reference>
<name>A0ABY7FLJ2_MYAAR</name>
<gene>
    <name evidence="2" type="ORF">MAR_015770</name>
</gene>
<dbReference type="Proteomes" id="UP001164746">
    <property type="component" value="Chromosome 12"/>
</dbReference>
<feature type="region of interest" description="Disordered" evidence="1">
    <location>
        <begin position="649"/>
        <end position="707"/>
    </location>
</feature>
<protein>
    <submittedName>
        <fullName evidence="2">Uncharacterized protein</fullName>
    </submittedName>
</protein>
<keyword evidence="3" id="KW-1185">Reference proteome</keyword>
<organism evidence="2 3">
    <name type="scientific">Mya arenaria</name>
    <name type="common">Soft-shell clam</name>
    <dbReference type="NCBI Taxonomy" id="6604"/>
    <lineage>
        <taxon>Eukaryota</taxon>
        <taxon>Metazoa</taxon>
        <taxon>Spiralia</taxon>
        <taxon>Lophotrochozoa</taxon>
        <taxon>Mollusca</taxon>
        <taxon>Bivalvia</taxon>
        <taxon>Autobranchia</taxon>
        <taxon>Heteroconchia</taxon>
        <taxon>Euheterodonta</taxon>
        <taxon>Imparidentia</taxon>
        <taxon>Neoheterodontei</taxon>
        <taxon>Myida</taxon>
        <taxon>Myoidea</taxon>
        <taxon>Myidae</taxon>
        <taxon>Mya</taxon>
    </lineage>
</organism>